<evidence type="ECO:0000313" key="1">
    <source>
        <dbReference type="EMBL" id="PVU87640.1"/>
    </source>
</evidence>
<accession>A0A2T9Y5M3</accession>
<reference evidence="1 2" key="1">
    <citation type="journal article" date="2018" name="MBio">
        <title>Comparative Genomics Reveals the Core Gene Toolbox for the Fungus-Insect Symbiosis.</title>
        <authorList>
            <person name="Wang Y."/>
            <person name="Stata M."/>
            <person name="Wang W."/>
            <person name="Stajich J.E."/>
            <person name="White M.M."/>
            <person name="Moncalvo J.M."/>
        </authorList>
    </citation>
    <scope>NUCLEOTIDE SEQUENCE [LARGE SCALE GENOMIC DNA]</scope>
    <source>
        <strain evidence="1 2">AUS-77-4</strain>
    </source>
</reference>
<dbReference type="Proteomes" id="UP000245699">
    <property type="component" value="Unassembled WGS sequence"/>
</dbReference>
<proteinExistence type="predicted"/>
<name>A0A2T9Y5M3_9FUNG</name>
<evidence type="ECO:0000313" key="2">
    <source>
        <dbReference type="Proteomes" id="UP000245699"/>
    </source>
</evidence>
<dbReference type="EMBL" id="MBFT01000714">
    <property type="protein sequence ID" value="PVU87640.1"/>
    <property type="molecule type" value="Genomic_DNA"/>
</dbReference>
<dbReference type="STRING" id="61424.A0A2T9Y5M3"/>
<dbReference type="AlphaFoldDB" id="A0A2T9Y5M3"/>
<dbReference type="OrthoDB" id="5596291at2759"/>
<gene>
    <name evidence="1" type="ORF">BB559_005956</name>
</gene>
<sequence length="161" mass="18980">MGQTHVEEYACNKNNEKQIQWVHRSRNAVWIRSDHSNKLGVKRQHIPEIRAIGAKNNLEAKRKDKVKYDRNVRVEEFMVGDEVLKHVDKVKSKFEPWWEGPYIIVHKAKNGAYLIQDSSGNRDLINGDRLKRYKNSGKDEFQVESKKLRSGLQNLRENREN</sequence>
<protein>
    <submittedName>
        <fullName evidence="1">Uncharacterized protein</fullName>
    </submittedName>
</protein>
<comment type="caution">
    <text evidence="1">The sequence shown here is derived from an EMBL/GenBank/DDBJ whole genome shotgun (WGS) entry which is preliminary data.</text>
</comment>
<keyword evidence="2" id="KW-1185">Reference proteome</keyword>
<organism evidence="1 2">
    <name type="scientific">Furculomyces boomerangus</name>
    <dbReference type="NCBI Taxonomy" id="61424"/>
    <lineage>
        <taxon>Eukaryota</taxon>
        <taxon>Fungi</taxon>
        <taxon>Fungi incertae sedis</taxon>
        <taxon>Zoopagomycota</taxon>
        <taxon>Kickxellomycotina</taxon>
        <taxon>Harpellomycetes</taxon>
        <taxon>Harpellales</taxon>
        <taxon>Harpellaceae</taxon>
        <taxon>Furculomyces</taxon>
    </lineage>
</organism>